<name>A0A9N7VLZ6_PLEPL</name>
<protein>
    <submittedName>
        <fullName evidence="2">Uncharacterized protein</fullName>
    </submittedName>
</protein>
<evidence type="ECO:0000313" key="3">
    <source>
        <dbReference type="Proteomes" id="UP001153269"/>
    </source>
</evidence>
<organism evidence="2 3">
    <name type="scientific">Pleuronectes platessa</name>
    <name type="common">European plaice</name>
    <dbReference type="NCBI Taxonomy" id="8262"/>
    <lineage>
        <taxon>Eukaryota</taxon>
        <taxon>Metazoa</taxon>
        <taxon>Chordata</taxon>
        <taxon>Craniata</taxon>
        <taxon>Vertebrata</taxon>
        <taxon>Euteleostomi</taxon>
        <taxon>Actinopterygii</taxon>
        <taxon>Neopterygii</taxon>
        <taxon>Teleostei</taxon>
        <taxon>Neoteleostei</taxon>
        <taxon>Acanthomorphata</taxon>
        <taxon>Carangaria</taxon>
        <taxon>Pleuronectiformes</taxon>
        <taxon>Pleuronectoidei</taxon>
        <taxon>Pleuronectidae</taxon>
        <taxon>Pleuronectes</taxon>
    </lineage>
</organism>
<accession>A0A9N7VLZ6</accession>
<dbReference type="AlphaFoldDB" id="A0A9N7VLZ6"/>
<evidence type="ECO:0000313" key="2">
    <source>
        <dbReference type="EMBL" id="CAB1450776.1"/>
    </source>
</evidence>
<reference evidence="2" key="1">
    <citation type="submission" date="2020-03" db="EMBL/GenBank/DDBJ databases">
        <authorList>
            <person name="Weist P."/>
        </authorList>
    </citation>
    <scope>NUCLEOTIDE SEQUENCE</scope>
</reference>
<sequence>MLGLVSPAHVDGSEARGPVRSPQRSLASRRKTAIKQKISPKDRCRHSSPPPSTNPLRKKRKEECVLFCATPRIRVRLLRSKSVQLKAIIGPKHIKLRRLRSLGTAFHVPSDLGHRSSSPPPPREEKYRARDLLCPLTPEPGPAHDSAGGLVFPGLSAVVKDNVRLGANPFVWVQQLPPIAAVGQSGFEGSSEA</sequence>
<comment type="caution">
    <text evidence="2">The sequence shown here is derived from an EMBL/GenBank/DDBJ whole genome shotgun (WGS) entry which is preliminary data.</text>
</comment>
<dbReference type="Proteomes" id="UP001153269">
    <property type="component" value="Unassembled WGS sequence"/>
</dbReference>
<evidence type="ECO:0000256" key="1">
    <source>
        <dbReference type="SAM" id="MobiDB-lite"/>
    </source>
</evidence>
<feature type="region of interest" description="Disordered" evidence="1">
    <location>
        <begin position="1"/>
        <end position="58"/>
    </location>
</feature>
<keyword evidence="3" id="KW-1185">Reference proteome</keyword>
<proteinExistence type="predicted"/>
<dbReference type="EMBL" id="CADEAL010004067">
    <property type="protein sequence ID" value="CAB1450776.1"/>
    <property type="molecule type" value="Genomic_DNA"/>
</dbReference>
<gene>
    <name evidence="2" type="ORF">PLEPLA_LOCUS38468</name>
</gene>